<evidence type="ECO:0000313" key="2">
    <source>
        <dbReference type="Proteomes" id="UP000092583"/>
    </source>
</evidence>
<keyword evidence="2" id="KW-1185">Reference proteome</keyword>
<evidence type="ECO:0000313" key="1">
    <source>
        <dbReference type="EMBL" id="OCF62170.1"/>
    </source>
</evidence>
<protein>
    <submittedName>
        <fullName evidence="1">Uncharacterized protein</fullName>
    </submittedName>
</protein>
<reference evidence="1 2" key="1">
    <citation type="submission" date="2013-07" db="EMBL/GenBank/DDBJ databases">
        <title>The Genome Sequence of Kwoniella mangroviensis CBS10435.</title>
        <authorList>
            <consortium name="The Broad Institute Genome Sequencing Platform"/>
            <person name="Cuomo C."/>
            <person name="Litvintseva A."/>
            <person name="Chen Y."/>
            <person name="Heitman J."/>
            <person name="Sun S."/>
            <person name="Springer D."/>
            <person name="Dromer F."/>
            <person name="Young S.K."/>
            <person name="Zeng Q."/>
            <person name="Gargeya S."/>
            <person name="Fitzgerald M."/>
            <person name="Abouelleil A."/>
            <person name="Alvarado L."/>
            <person name="Berlin A.M."/>
            <person name="Chapman S.B."/>
            <person name="Dewar J."/>
            <person name="Goldberg J."/>
            <person name="Griggs A."/>
            <person name="Gujja S."/>
            <person name="Hansen M."/>
            <person name="Howarth C."/>
            <person name="Imamovic A."/>
            <person name="Larimer J."/>
            <person name="McCowan C."/>
            <person name="Murphy C."/>
            <person name="Pearson M."/>
            <person name="Priest M."/>
            <person name="Roberts A."/>
            <person name="Saif S."/>
            <person name="Shea T."/>
            <person name="Sykes S."/>
            <person name="Wortman J."/>
            <person name="Nusbaum C."/>
            <person name="Birren B."/>
        </authorList>
    </citation>
    <scope>NUCLEOTIDE SEQUENCE [LARGE SCALE GENOMIC DNA]</scope>
    <source>
        <strain evidence="1 2">CBS 10435</strain>
    </source>
</reference>
<organism evidence="1 2">
    <name type="scientific">Kwoniella mangroviensis CBS 10435</name>
    <dbReference type="NCBI Taxonomy" id="1331196"/>
    <lineage>
        <taxon>Eukaryota</taxon>
        <taxon>Fungi</taxon>
        <taxon>Dikarya</taxon>
        <taxon>Basidiomycota</taxon>
        <taxon>Agaricomycotina</taxon>
        <taxon>Tremellomycetes</taxon>
        <taxon>Tremellales</taxon>
        <taxon>Cryptococcaceae</taxon>
        <taxon>Kwoniella</taxon>
    </lineage>
</organism>
<reference evidence="2" key="2">
    <citation type="submission" date="2013-12" db="EMBL/GenBank/DDBJ databases">
        <title>Evolution of pathogenesis and genome organization in the Tremellales.</title>
        <authorList>
            <person name="Cuomo C."/>
            <person name="Litvintseva A."/>
            <person name="Heitman J."/>
            <person name="Chen Y."/>
            <person name="Sun S."/>
            <person name="Springer D."/>
            <person name="Dromer F."/>
            <person name="Young S."/>
            <person name="Zeng Q."/>
            <person name="Chapman S."/>
            <person name="Gujja S."/>
            <person name="Saif S."/>
            <person name="Birren B."/>
        </authorList>
    </citation>
    <scope>NUCLEOTIDE SEQUENCE [LARGE SCALE GENOMIC DNA]</scope>
    <source>
        <strain evidence="2">CBS 10435</strain>
    </source>
</reference>
<dbReference type="AlphaFoldDB" id="A0A1B9J325"/>
<proteinExistence type="predicted"/>
<dbReference type="Proteomes" id="UP000092583">
    <property type="component" value="Unassembled WGS sequence"/>
</dbReference>
<dbReference type="EMBL" id="KI669459">
    <property type="protein sequence ID" value="OCF62170.1"/>
    <property type="molecule type" value="Genomic_DNA"/>
</dbReference>
<gene>
    <name evidence="1" type="ORF">L486_01837</name>
</gene>
<name>A0A1B9J325_9TREE</name>
<accession>A0A1B9J325</accession>
<sequence length="386" mass="42764">MSVPHMKPDEDEDPILYDALLQELPRQPPSGGGTTTNANFGYDIQHSQGYGYPPESDWSGSAMVHNPSVLSSIFTQQYNMNPVEYGVPSAHYGDHHADAATSLNPGYDSSYESGHNLASFAAQEYTYDQIRNWCSIADPSNFVADQQASNAYLSPYPAQGSGEVKVSQQEITPDDRGMSFKRSVVHQTRDRFGRLYDLLVKKQGVDPSCWPTNTTIQMTKYDKGVIFGGDSNKPWTELIDHHKVKLETGEDESKVVIKCNDPEGVLVYTLMNDTSGIFEHYNKSIANITSVSLDELAQGGYLPVIACQSATSVSDRIGKTKNEISAQSRSYFPKAEDIHNNVATEYSTSKAYPYCTECGDYSRFLNAGQKAKAHQPRASTRAQRKF</sequence>